<evidence type="ECO:0000256" key="1">
    <source>
        <dbReference type="SAM" id="MobiDB-lite"/>
    </source>
</evidence>
<feature type="region of interest" description="Disordered" evidence="1">
    <location>
        <begin position="182"/>
        <end position="206"/>
    </location>
</feature>
<keyword evidence="3" id="KW-1185">Reference proteome</keyword>
<evidence type="ECO:0008006" key="4">
    <source>
        <dbReference type="Google" id="ProtNLM"/>
    </source>
</evidence>
<feature type="compositionally biased region" description="Low complexity" evidence="1">
    <location>
        <begin position="106"/>
        <end position="125"/>
    </location>
</feature>
<sequence>MTIGRLTLNDQLKCTGHRFGCQRCRDRNLVCTYTNASQPRRRRAGKVSTSLSLSSHGLATPSTSEESLILPGTPGEDTKGPSPSHPSAAKGCTTALPLPPDKDFHATPPATQGTATATAPAQAPTDSPHALAVNELPVTPPDFPDLTLPDYIEPGLHDFEIQELLEADLAFSDQSAREFALDDTLASSASPEDKTETRESSFASSIATSSEIEWELVQQTNHRKRPRSHSPQMFIPAKRASTSMTSHALGLPAPLAHNPEPKTSDADSSIATDVRQPRQLRELSPPRHAVRSKASSPCRCIGVTLTHLERIQGQSKVTSICIAEKSLHSLKRSIFQCETLLQCRSCRSPFRVMTFLILLVEKMVGILEDISSIWESSSLASASDRNSAQTDVMGRAHQWLPIHLGQYQIDTVQERCKVFGFLILLQVRHVGAFLDSLRSQAERQSWESHQNTLRPVSLRVRDLQEALVEMTPGLGR</sequence>
<protein>
    <recommendedName>
        <fullName evidence="4">Zn(2)-C6 fungal-type domain-containing protein</fullName>
    </recommendedName>
</protein>
<proteinExistence type="predicted"/>
<gene>
    <name evidence="2" type="ORF">CSOJ01_14854</name>
</gene>
<feature type="region of interest" description="Disordered" evidence="1">
    <location>
        <begin position="36"/>
        <end position="127"/>
    </location>
</feature>
<organism evidence="2 3">
    <name type="scientific">Colletotrichum sojae</name>
    <dbReference type="NCBI Taxonomy" id="2175907"/>
    <lineage>
        <taxon>Eukaryota</taxon>
        <taxon>Fungi</taxon>
        <taxon>Dikarya</taxon>
        <taxon>Ascomycota</taxon>
        <taxon>Pezizomycotina</taxon>
        <taxon>Sordariomycetes</taxon>
        <taxon>Hypocreomycetidae</taxon>
        <taxon>Glomerellales</taxon>
        <taxon>Glomerellaceae</taxon>
        <taxon>Colletotrichum</taxon>
        <taxon>Colletotrichum orchidearum species complex</taxon>
    </lineage>
</organism>
<dbReference type="Proteomes" id="UP000652219">
    <property type="component" value="Unassembled WGS sequence"/>
</dbReference>
<feature type="region of interest" description="Disordered" evidence="1">
    <location>
        <begin position="240"/>
        <end position="270"/>
    </location>
</feature>
<dbReference type="EMBL" id="WIGN01000542">
    <property type="protein sequence ID" value="KAF6789065.1"/>
    <property type="molecule type" value="Genomic_DNA"/>
</dbReference>
<evidence type="ECO:0000313" key="2">
    <source>
        <dbReference type="EMBL" id="KAF6789065.1"/>
    </source>
</evidence>
<accession>A0A8H6IPM1</accession>
<reference evidence="2 3" key="1">
    <citation type="journal article" date="2020" name="Phytopathology">
        <title>Genome Sequence Resources of Colletotrichum truncatum, C. plurivorum, C. musicola, and C. sojae: Four Species Pathogenic to Soybean (Glycine max).</title>
        <authorList>
            <person name="Rogerio F."/>
            <person name="Boufleur T.R."/>
            <person name="Ciampi-Guillardi M."/>
            <person name="Sukno S.A."/>
            <person name="Thon M.R."/>
            <person name="Massola Junior N.S."/>
            <person name="Baroncelli R."/>
        </authorList>
    </citation>
    <scope>NUCLEOTIDE SEQUENCE [LARGE SCALE GENOMIC DNA]</scope>
    <source>
        <strain evidence="2 3">LFN0009</strain>
    </source>
</reference>
<evidence type="ECO:0000313" key="3">
    <source>
        <dbReference type="Proteomes" id="UP000652219"/>
    </source>
</evidence>
<name>A0A8H6IPM1_9PEZI</name>
<feature type="compositionally biased region" description="Polar residues" evidence="1">
    <location>
        <begin position="47"/>
        <end position="66"/>
    </location>
</feature>
<dbReference type="AlphaFoldDB" id="A0A8H6IPM1"/>
<comment type="caution">
    <text evidence="2">The sequence shown here is derived from an EMBL/GenBank/DDBJ whole genome shotgun (WGS) entry which is preliminary data.</text>
</comment>